<organism evidence="7 8">
    <name type="scientific">Hibiscus syriacus</name>
    <name type="common">Rose of Sharon</name>
    <dbReference type="NCBI Taxonomy" id="106335"/>
    <lineage>
        <taxon>Eukaryota</taxon>
        <taxon>Viridiplantae</taxon>
        <taxon>Streptophyta</taxon>
        <taxon>Embryophyta</taxon>
        <taxon>Tracheophyta</taxon>
        <taxon>Spermatophyta</taxon>
        <taxon>Magnoliopsida</taxon>
        <taxon>eudicotyledons</taxon>
        <taxon>Gunneridae</taxon>
        <taxon>Pentapetalae</taxon>
        <taxon>rosids</taxon>
        <taxon>malvids</taxon>
        <taxon>Malvales</taxon>
        <taxon>Malvaceae</taxon>
        <taxon>Malvoideae</taxon>
        <taxon>Hibiscus</taxon>
    </lineage>
</organism>
<protein>
    <submittedName>
        <fullName evidence="7">WRKY transcription factor 51</fullName>
    </submittedName>
</protein>
<dbReference type="AlphaFoldDB" id="A0A6A3BE77"/>
<name>A0A6A3BE77_HIBSY</name>
<evidence type="ECO:0000256" key="3">
    <source>
        <dbReference type="ARBA" id="ARBA00023125"/>
    </source>
</evidence>
<gene>
    <name evidence="7" type="ORF">F3Y22_tig00110177pilonHSYRG00068</name>
</gene>
<comment type="subcellular location">
    <subcellularLocation>
        <location evidence="1">Nucleus</location>
    </subcellularLocation>
</comment>
<dbReference type="Proteomes" id="UP000436088">
    <property type="component" value="Unassembled WGS sequence"/>
</dbReference>
<keyword evidence="8" id="KW-1185">Reference proteome</keyword>
<proteinExistence type="predicted"/>
<dbReference type="GO" id="GO:0005634">
    <property type="term" value="C:nucleus"/>
    <property type="evidence" value="ECO:0007669"/>
    <property type="project" value="UniProtKB-SubCell"/>
</dbReference>
<reference evidence="7" key="1">
    <citation type="submission" date="2019-09" db="EMBL/GenBank/DDBJ databases">
        <title>Draft genome information of white flower Hibiscus syriacus.</title>
        <authorList>
            <person name="Kim Y.-M."/>
        </authorList>
    </citation>
    <scope>NUCLEOTIDE SEQUENCE [LARGE SCALE GENOMIC DNA]</scope>
    <source>
        <strain evidence="7">YM2019G1</strain>
    </source>
</reference>
<sequence length="185" mass="20848">MSSSNITTTIFLAPSSTPNPICTHTMELNSHQLDFEDLLLLPDQPQTCTGTASSSSDLKPYTTLSPVNGGFWAWQVPSNSARVDHMLPTNEGYEKTMESEDAEKFKIAFRIKSGLEVMDDGYKWKKYGKKKIKNNPNPRHYYRCSREGCKVKKRVEREGEDGVFVITTYEGKHNHESTATFTSGV</sequence>
<evidence type="ECO:0000259" key="6">
    <source>
        <dbReference type="PROSITE" id="PS50811"/>
    </source>
</evidence>
<evidence type="ECO:0000256" key="2">
    <source>
        <dbReference type="ARBA" id="ARBA00023015"/>
    </source>
</evidence>
<dbReference type="EMBL" id="VEPZ02000862">
    <property type="protein sequence ID" value="KAE8715316.1"/>
    <property type="molecule type" value="Genomic_DNA"/>
</dbReference>
<dbReference type="PANTHER" id="PTHR31221:SF112">
    <property type="entry name" value="WRKY TRANSCRIPTION FACTOR 50-RELATED"/>
    <property type="match status" value="1"/>
</dbReference>
<dbReference type="GO" id="GO:0003700">
    <property type="term" value="F:DNA-binding transcription factor activity"/>
    <property type="evidence" value="ECO:0007669"/>
    <property type="project" value="InterPro"/>
</dbReference>
<keyword evidence="5" id="KW-0539">Nucleus</keyword>
<evidence type="ECO:0000256" key="1">
    <source>
        <dbReference type="ARBA" id="ARBA00004123"/>
    </source>
</evidence>
<dbReference type="Pfam" id="PF03106">
    <property type="entry name" value="WRKY"/>
    <property type="match status" value="1"/>
</dbReference>
<dbReference type="InterPro" id="IPR044810">
    <property type="entry name" value="WRKY_plant"/>
</dbReference>
<dbReference type="OrthoDB" id="693960at2759"/>
<accession>A0A6A3BE77</accession>
<dbReference type="PROSITE" id="PS50811">
    <property type="entry name" value="WRKY"/>
    <property type="match status" value="1"/>
</dbReference>
<dbReference type="SUPFAM" id="SSF118290">
    <property type="entry name" value="WRKY DNA-binding domain"/>
    <property type="match status" value="1"/>
</dbReference>
<evidence type="ECO:0000313" key="7">
    <source>
        <dbReference type="EMBL" id="KAE8715316.1"/>
    </source>
</evidence>
<feature type="domain" description="WRKY" evidence="6">
    <location>
        <begin position="113"/>
        <end position="178"/>
    </location>
</feature>
<keyword evidence="3" id="KW-0238">DNA-binding</keyword>
<evidence type="ECO:0000256" key="5">
    <source>
        <dbReference type="ARBA" id="ARBA00023242"/>
    </source>
</evidence>
<evidence type="ECO:0000313" key="8">
    <source>
        <dbReference type="Proteomes" id="UP000436088"/>
    </source>
</evidence>
<comment type="caution">
    <text evidence="7">The sequence shown here is derived from an EMBL/GenBank/DDBJ whole genome shotgun (WGS) entry which is preliminary data.</text>
</comment>
<keyword evidence="2" id="KW-0805">Transcription regulation</keyword>
<keyword evidence="4" id="KW-0804">Transcription</keyword>
<evidence type="ECO:0000256" key="4">
    <source>
        <dbReference type="ARBA" id="ARBA00023163"/>
    </source>
</evidence>
<dbReference type="PANTHER" id="PTHR31221">
    <property type="entry name" value="WRKY TRANSCRIPTION FACTOR PROTEIN 1-RELATED"/>
    <property type="match status" value="1"/>
</dbReference>
<dbReference type="GO" id="GO:0043565">
    <property type="term" value="F:sequence-specific DNA binding"/>
    <property type="evidence" value="ECO:0007669"/>
    <property type="project" value="InterPro"/>
</dbReference>
<dbReference type="FunFam" id="2.20.25.80:FF:000003">
    <property type="entry name" value="WRKY transcription factor 57"/>
    <property type="match status" value="1"/>
</dbReference>
<dbReference type="SMART" id="SM00774">
    <property type="entry name" value="WRKY"/>
    <property type="match status" value="1"/>
</dbReference>
<dbReference type="InterPro" id="IPR003657">
    <property type="entry name" value="WRKY_dom"/>
</dbReference>
<dbReference type="Gene3D" id="2.20.25.80">
    <property type="entry name" value="WRKY domain"/>
    <property type="match status" value="1"/>
</dbReference>
<dbReference type="InterPro" id="IPR036576">
    <property type="entry name" value="WRKY_dom_sf"/>
</dbReference>